<proteinExistence type="predicted"/>
<dbReference type="AlphaFoldDB" id="A0A327WYT8"/>
<feature type="transmembrane region" description="Helical" evidence="1">
    <location>
        <begin position="321"/>
        <end position="337"/>
    </location>
</feature>
<dbReference type="RefSeq" id="WP_146624485.1">
    <property type="nucleotide sequence ID" value="NZ_QLMC01000003.1"/>
</dbReference>
<evidence type="ECO:0000256" key="1">
    <source>
        <dbReference type="SAM" id="Phobius"/>
    </source>
</evidence>
<keyword evidence="1" id="KW-0472">Membrane</keyword>
<accession>A0A327WYT8</accession>
<feature type="transmembrane region" description="Helical" evidence="1">
    <location>
        <begin position="382"/>
        <end position="400"/>
    </location>
</feature>
<protein>
    <recommendedName>
        <fullName evidence="4">DUF2029 domain-containing protein</fullName>
    </recommendedName>
</protein>
<dbReference type="EMBL" id="QLMC01000003">
    <property type="protein sequence ID" value="RAJ97906.1"/>
    <property type="molecule type" value="Genomic_DNA"/>
</dbReference>
<keyword evidence="3" id="KW-1185">Reference proteome</keyword>
<feature type="transmembrane region" description="Helical" evidence="1">
    <location>
        <begin position="217"/>
        <end position="236"/>
    </location>
</feature>
<evidence type="ECO:0008006" key="4">
    <source>
        <dbReference type="Google" id="ProtNLM"/>
    </source>
</evidence>
<gene>
    <name evidence="2" type="ORF">LX87_02812</name>
</gene>
<feature type="transmembrane region" description="Helical" evidence="1">
    <location>
        <begin position="298"/>
        <end position="315"/>
    </location>
</feature>
<organism evidence="2 3">
    <name type="scientific">Larkinella arboricola</name>
    <dbReference type="NCBI Taxonomy" id="643671"/>
    <lineage>
        <taxon>Bacteria</taxon>
        <taxon>Pseudomonadati</taxon>
        <taxon>Bacteroidota</taxon>
        <taxon>Cytophagia</taxon>
        <taxon>Cytophagales</taxon>
        <taxon>Spirosomataceae</taxon>
        <taxon>Larkinella</taxon>
    </lineage>
</organism>
<feature type="transmembrane region" description="Helical" evidence="1">
    <location>
        <begin position="6"/>
        <end position="25"/>
    </location>
</feature>
<feature type="transmembrane region" description="Helical" evidence="1">
    <location>
        <begin position="143"/>
        <end position="163"/>
    </location>
</feature>
<keyword evidence="1" id="KW-1133">Transmembrane helix</keyword>
<reference evidence="2 3" key="1">
    <citation type="submission" date="2018-06" db="EMBL/GenBank/DDBJ databases">
        <title>Genomic Encyclopedia of Archaeal and Bacterial Type Strains, Phase II (KMG-II): from individual species to whole genera.</title>
        <authorList>
            <person name="Goeker M."/>
        </authorList>
    </citation>
    <scope>NUCLEOTIDE SEQUENCE [LARGE SCALE GENOMIC DNA]</scope>
    <source>
        <strain evidence="2 3">DSM 21851</strain>
    </source>
</reference>
<dbReference type="Proteomes" id="UP000248790">
    <property type="component" value="Unassembled WGS sequence"/>
</dbReference>
<feature type="transmembrane region" description="Helical" evidence="1">
    <location>
        <begin position="37"/>
        <end position="59"/>
    </location>
</feature>
<feature type="transmembrane region" description="Helical" evidence="1">
    <location>
        <begin position="344"/>
        <end position="362"/>
    </location>
</feature>
<evidence type="ECO:0000313" key="3">
    <source>
        <dbReference type="Proteomes" id="UP000248790"/>
    </source>
</evidence>
<comment type="caution">
    <text evidence="2">The sequence shown here is derived from an EMBL/GenBank/DDBJ whole genome shotgun (WGS) entry which is preliminary data.</text>
</comment>
<feature type="transmembrane region" description="Helical" evidence="1">
    <location>
        <begin position="272"/>
        <end position="291"/>
    </location>
</feature>
<sequence>MSVVLVKIAIAFFGSLVTLALVRFRHLLSQLSFRQQGPVMLTSFILLRIVPFLIVYIWLKQESGSDVPVFYDAALHALQGDVVYRDFWTPYSPLFPYITAIFLPLWNSPNAIILLMILVEGATLWLTWRVYQTEYRDIFPRMLIYLTLVGPMVLCVLGGQEDIWMWFFGALSVLVWQRTRDSLWIGVVLVLALMVTKALPVLLLLPLFFLVDKPFRYAVGLAVAGLPALGVLVALVGTKFTAPMSIAELPFAPNLWTVLSPVIGDFRPYSRTLLWIGIGLTVVVTSLGAIILKQRMHYAKALPILWTLCFCFMMFIHKNSFSNYAFIFLMPMLINVMDFRNRRLLAVLILFNALVVIQPSYWWRIHNPLFTNWSDLLSRENLIEYGMEVAILGCLVYFMIHLYRIIGHGHYQAANSPVEFPSTR</sequence>
<feature type="transmembrane region" description="Helical" evidence="1">
    <location>
        <begin position="183"/>
        <end position="210"/>
    </location>
</feature>
<name>A0A327WYT8_LARAB</name>
<dbReference type="OrthoDB" id="934589at2"/>
<evidence type="ECO:0000313" key="2">
    <source>
        <dbReference type="EMBL" id="RAJ97906.1"/>
    </source>
</evidence>
<keyword evidence="1" id="KW-0812">Transmembrane</keyword>